<name>A0A7H1MML9_9LACO</name>
<gene>
    <name evidence="3" type="ORF">FY536_05295</name>
</gene>
<dbReference type="CDD" id="cd04301">
    <property type="entry name" value="NAT_SF"/>
    <property type="match status" value="1"/>
</dbReference>
<keyword evidence="2" id="KW-0012">Acyltransferase</keyword>
<dbReference type="GO" id="GO:0016747">
    <property type="term" value="F:acyltransferase activity, transferring groups other than amino-acyl groups"/>
    <property type="evidence" value="ECO:0007669"/>
    <property type="project" value="InterPro"/>
</dbReference>
<dbReference type="SUPFAM" id="SSF55729">
    <property type="entry name" value="Acyl-CoA N-acyltransferases (Nat)"/>
    <property type="match status" value="1"/>
</dbReference>
<dbReference type="Proteomes" id="UP000516446">
    <property type="component" value="Chromosome"/>
</dbReference>
<sequence length="175" mass="20483">MERKIKPVYLTDVKSLQQLSRETFAETFGPYNSAENMERYLATAYQLDQLRYEIEDGQSQFFFIYLDEHLAGYLKLNFGDAQSEISDEDSMEIERIYVKQNFHKLALGKNLMQHALNIARQAGKKYVWLGVWENNQRALKFYEGQGFVPFSEHVFDLGSSSQRDLLLKYNLKGVK</sequence>
<dbReference type="EMBL" id="CP043431">
    <property type="protein sequence ID" value="QNT64705.1"/>
    <property type="molecule type" value="Genomic_DNA"/>
</dbReference>
<reference evidence="3 4" key="1">
    <citation type="submission" date="2019-08" db="EMBL/GenBank/DDBJ databases">
        <authorList>
            <person name="Chang H.C."/>
            <person name="Mun S.Y."/>
        </authorList>
    </citation>
    <scope>NUCLEOTIDE SEQUENCE [LARGE SCALE GENOMIC DNA]</scope>
    <source>
        <strain evidence="3 4">SK</strain>
    </source>
</reference>
<dbReference type="Gene3D" id="3.40.630.30">
    <property type="match status" value="1"/>
</dbReference>
<dbReference type="PANTHER" id="PTHR43877:SF2">
    <property type="entry name" value="AMINOALKYLPHOSPHONATE N-ACETYLTRANSFERASE-RELATED"/>
    <property type="match status" value="1"/>
</dbReference>
<accession>A0A7H1MML9</accession>
<dbReference type="InterPro" id="IPR016181">
    <property type="entry name" value="Acyl_CoA_acyltransferase"/>
</dbReference>
<evidence type="ECO:0000256" key="2">
    <source>
        <dbReference type="ARBA" id="ARBA00023315"/>
    </source>
</evidence>
<proteinExistence type="predicted"/>
<dbReference type="PANTHER" id="PTHR43877">
    <property type="entry name" value="AMINOALKYLPHOSPHONATE N-ACETYLTRANSFERASE-RELATED-RELATED"/>
    <property type="match status" value="1"/>
</dbReference>
<dbReference type="AlphaFoldDB" id="A0A7H1MML9"/>
<dbReference type="PROSITE" id="PS51186">
    <property type="entry name" value="GNAT"/>
    <property type="match status" value="1"/>
</dbReference>
<dbReference type="RefSeq" id="WP_006845044.1">
    <property type="nucleotide sequence ID" value="NZ_CP026847.1"/>
</dbReference>
<organism evidence="3 4">
    <name type="scientific">Weissella koreensis</name>
    <dbReference type="NCBI Taxonomy" id="165096"/>
    <lineage>
        <taxon>Bacteria</taxon>
        <taxon>Bacillati</taxon>
        <taxon>Bacillota</taxon>
        <taxon>Bacilli</taxon>
        <taxon>Lactobacillales</taxon>
        <taxon>Lactobacillaceae</taxon>
        <taxon>Weissella</taxon>
    </lineage>
</organism>
<evidence type="ECO:0000313" key="3">
    <source>
        <dbReference type="EMBL" id="QNT64705.1"/>
    </source>
</evidence>
<dbReference type="Pfam" id="PF00583">
    <property type="entry name" value="Acetyltransf_1"/>
    <property type="match status" value="1"/>
</dbReference>
<keyword evidence="4" id="KW-1185">Reference proteome</keyword>
<evidence type="ECO:0000256" key="1">
    <source>
        <dbReference type="ARBA" id="ARBA00022679"/>
    </source>
</evidence>
<protein>
    <submittedName>
        <fullName evidence="3">GNAT family N-acetyltransferase</fullName>
    </submittedName>
</protein>
<evidence type="ECO:0000313" key="4">
    <source>
        <dbReference type="Proteomes" id="UP000516446"/>
    </source>
</evidence>
<dbReference type="InterPro" id="IPR050832">
    <property type="entry name" value="Bact_Acetyltransf"/>
</dbReference>
<keyword evidence="1 3" id="KW-0808">Transferase</keyword>
<dbReference type="InterPro" id="IPR000182">
    <property type="entry name" value="GNAT_dom"/>
</dbReference>